<evidence type="ECO:0000313" key="1">
    <source>
        <dbReference type="EMBL" id="KAF2565092.1"/>
    </source>
</evidence>
<comment type="caution">
    <text evidence="1">The sequence shown here is derived from an EMBL/GenBank/DDBJ whole genome shotgun (WGS) entry which is preliminary data.</text>
</comment>
<protein>
    <submittedName>
        <fullName evidence="1">Uncharacterized protein</fullName>
    </submittedName>
</protein>
<dbReference type="EMBL" id="QGKY02001250">
    <property type="protein sequence ID" value="KAF2565092.1"/>
    <property type="molecule type" value="Genomic_DNA"/>
</dbReference>
<sequence>MNFNCEQRQLWYCERKLKLLVPTAPALVLFHALATKRKVEHLSLQELLREGPKGSWMDEKAMAWFD</sequence>
<organism evidence="1">
    <name type="scientific">Brassica cretica</name>
    <name type="common">Mustard</name>
    <dbReference type="NCBI Taxonomy" id="69181"/>
    <lineage>
        <taxon>Eukaryota</taxon>
        <taxon>Viridiplantae</taxon>
        <taxon>Streptophyta</taxon>
        <taxon>Embryophyta</taxon>
        <taxon>Tracheophyta</taxon>
        <taxon>Spermatophyta</taxon>
        <taxon>Magnoliopsida</taxon>
        <taxon>eudicotyledons</taxon>
        <taxon>Gunneridae</taxon>
        <taxon>Pentapetalae</taxon>
        <taxon>rosids</taxon>
        <taxon>malvids</taxon>
        <taxon>Brassicales</taxon>
        <taxon>Brassicaceae</taxon>
        <taxon>Brassiceae</taxon>
        <taxon>Brassica</taxon>
    </lineage>
</organism>
<reference evidence="1" key="1">
    <citation type="submission" date="2019-12" db="EMBL/GenBank/DDBJ databases">
        <title>Genome sequencing and annotation of Brassica cretica.</title>
        <authorList>
            <person name="Studholme D.J."/>
            <person name="Sarris P.F."/>
        </authorList>
    </citation>
    <scope>NUCLEOTIDE SEQUENCE</scope>
    <source>
        <strain evidence="1">PFS-102/07</strain>
        <tissue evidence="1">Leaf</tissue>
    </source>
</reference>
<gene>
    <name evidence="1" type="ORF">F2Q70_00018192</name>
</gene>
<proteinExistence type="predicted"/>
<accession>A0A8S9I6T8</accession>
<name>A0A8S9I6T8_BRACR</name>
<dbReference type="AlphaFoldDB" id="A0A8S9I6T8"/>